<evidence type="ECO:0000313" key="2">
    <source>
        <dbReference type="Proteomes" id="UP001174694"/>
    </source>
</evidence>
<sequence length="345" mass="36917">MRARPTKAIYDVLSPTPSHLLNISLSDHLPPECYPPPFTRASLTLPPSSPSSAASPMPLAHHLVYFPPQIAPSLLLPDGTDPDHSPGPPFARRMWAGGAVSFAPGWRDSLRLDGRRAVCVESVGDVVVRGAPGDESVFVDVWRRYGPVRGEDDAAAAEEEVSRAPAVEERRTLVFMRDKTPARAAEDAGRESKVLKAPFAPDYSFTLTPTAALLFHFSALTFNAHAIHLDPLYARAVEGHRAPLVHGPLSLALMLAALRGRLARGEETTGGSGPAEDVVSRIEYRNLAPLYAGEEMRVCVRRKEGGRAAQGGSASPGTTGRWDVWIECPRGGMAVRGLAVTGGSA</sequence>
<gene>
    <name evidence="1" type="ORF">NKR23_g2869</name>
</gene>
<evidence type="ECO:0000313" key="1">
    <source>
        <dbReference type="EMBL" id="KAJ9152092.1"/>
    </source>
</evidence>
<dbReference type="InterPro" id="IPR029069">
    <property type="entry name" value="HotDog_dom_sf"/>
</dbReference>
<comment type="caution">
    <text evidence="1">The sequence shown here is derived from an EMBL/GenBank/DDBJ whole genome shotgun (WGS) entry which is preliminary data.</text>
</comment>
<dbReference type="PANTHER" id="PTHR28152:SF1">
    <property type="entry name" value="HYDROXYACYL-THIOESTER DEHYDRATASE TYPE 2, MITOCHONDRIAL"/>
    <property type="match status" value="1"/>
</dbReference>
<dbReference type="SUPFAM" id="SSF54637">
    <property type="entry name" value="Thioesterase/thiol ester dehydrase-isomerase"/>
    <property type="match status" value="1"/>
</dbReference>
<dbReference type="AlphaFoldDB" id="A0AA38S1N5"/>
<dbReference type="PANTHER" id="PTHR28152">
    <property type="entry name" value="HYDROXYACYL-THIOESTER DEHYDRATASE TYPE 2, MITOCHONDRIAL"/>
    <property type="match status" value="1"/>
</dbReference>
<dbReference type="GO" id="GO:0005739">
    <property type="term" value="C:mitochondrion"/>
    <property type="evidence" value="ECO:0007669"/>
    <property type="project" value="TreeGrafter"/>
</dbReference>
<dbReference type="EMBL" id="JANBVO010000005">
    <property type="protein sequence ID" value="KAJ9152092.1"/>
    <property type="molecule type" value="Genomic_DNA"/>
</dbReference>
<name>A0AA38S1N5_9PEZI</name>
<dbReference type="Proteomes" id="UP001174694">
    <property type="component" value="Unassembled WGS sequence"/>
</dbReference>
<dbReference type="Gene3D" id="3.10.129.10">
    <property type="entry name" value="Hotdog Thioesterase"/>
    <property type="match status" value="1"/>
</dbReference>
<accession>A0AA38S1N5</accession>
<protein>
    <submittedName>
        <fullName evidence="1">Mesaconyl-C4 CoA hydratase</fullName>
    </submittedName>
</protein>
<organism evidence="1 2">
    <name type="scientific">Pleurostoma richardsiae</name>
    <dbReference type="NCBI Taxonomy" id="41990"/>
    <lineage>
        <taxon>Eukaryota</taxon>
        <taxon>Fungi</taxon>
        <taxon>Dikarya</taxon>
        <taxon>Ascomycota</taxon>
        <taxon>Pezizomycotina</taxon>
        <taxon>Sordariomycetes</taxon>
        <taxon>Sordariomycetidae</taxon>
        <taxon>Calosphaeriales</taxon>
        <taxon>Pleurostomataceae</taxon>
        <taxon>Pleurostoma</taxon>
    </lineage>
</organism>
<keyword evidence="2" id="KW-1185">Reference proteome</keyword>
<dbReference type="GO" id="GO:0019171">
    <property type="term" value="F:(3R)-hydroxyacyl-[acyl-carrier-protein] dehydratase activity"/>
    <property type="evidence" value="ECO:0007669"/>
    <property type="project" value="TreeGrafter"/>
</dbReference>
<reference evidence="1" key="1">
    <citation type="submission" date="2022-07" db="EMBL/GenBank/DDBJ databases">
        <title>Fungi with potential for degradation of polypropylene.</title>
        <authorList>
            <person name="Gostincar C."/>
        </authorList>
    </citation>
    <scope>NUCLEOTIDE SEQUENCE</scope>
    <source>
        <strain evidence="1">EXF-13308</strain>
    </source>
</reference>
<dbReference type="InterPro" id="IPR052741">
    <property type="entry name" value="Mitochondrial_HTD2"/>
</dbReference>
<proteinExistence type="predicted"/>